<accession>A0ABP0AJN9</accession>
<dbReference type="Proteomes" id="UP001314169">
    <property type="component" value="Chromosome X"/>
</dbReference>
<keyword evidence="3" id="KW-1185">Reference proteome</keyword>
<feature type="non-terminal residue" evidence="2">
    <location>
        <position position="1"/>
    </location>
</feature>
<reference evidence="2" key="1">
    <citation type="submission" date="2023-12" db="EMBL/GenBank/DDBJ databases">
        <authorList>
            <person name="Brown T."/>
        </authorList>
    </citation>
    <scope>NUCLEOTIDE SEQUENCE</scope>
</reference>
<feature type="non-terminal residue" evidence="2">
    <location>
        <position position="61"/>
    </location>
</feature>
<feature type="region of interest" description="Disordered" evidence="1">
    <location>
        <begin position="1"/>
        <end position="34"/>
    </location>
</feature>
<gene>
    <name evidence="2" type="ORF">MPIPNATIZW_LOCUS18725</name>
</gene>
<evidence type="ECO:0000313" key="3">
    <source>
        <dbReference type="Proteomes" id="UP001314169"/>
    </source>
</evidence>
<evidence type="ECO:0000313" key="2">
    <source>
        <dbReference type="EMBL" id="CAK6450419.1"/>
    </source>
</evidence>
<proteinExistence type="predicted"/>
<name>A0ABP0AJN9_PIPNA</name>
<protein>
    <submittedName>
        <fullName evidence="2">Uncharacterized protein</fullName>
    </submittedName>
</protein>
<dbReference type="EMBL" id="OY882879">
    <property type="protein sequence ID" value="CAK6450419.1"/>
    <property type="molecule type" value="Genomic_DNA"/>
</dbReference>
<sequence>MGGGSEARRATGQAEMRAQGESWGDEMADGNAEGKALSQRLRAVSTDPLAMTVMMSFALCL</sequence>
<organism evidence="2 3">
    <name type="scientific">Pipistrellus nathusii</name>
    <name type="common">Nathusius' pipistrelle</name>
    <dbReference type="NCBI Taxonomy" id="59473"/>
    <lineage>
        <taxon>Eukaryota</taxon>
        <taxon>Metazoa</taxon>
        <taxon>Chordata</taxon>
        <taxon>Craniata</taxon>
        <taxon>Vertebrata</taxon>
        <taxon>Euteleostomi</taxon>
        <taxon>Mammalia</taxon>
        <taxon>Eutheria</taxon>
        <taxon>Laurasiatheria</taxon>
        <taxon>Chiroptera</taxon>
        <taxon>Yangochiroptera</taxon>
        <taxon>Vespertilionidae</taxon>
        <taxon>Pipistrellus</taxon>
    </lineage>
</organism>
<evidence type="ECO:0000256" key="1">
    <source>
        <dbReference type="SAM" id="MobiDB-lite"/>
    </source>
</evidence>